<evidence type="ECO:0000313" key="4">
    <source>
        <dbReference type="EMBL" id="HJC14506.1"/>
    </source>
</evidence>
<feature type="domain" description="GGDEF" evidence="3">
    <location>
        <begin position="347"/>
        <end position="482"/>
    </location>
</feature>
<dbReference type="PANTHER" id="PTHR33121">
    <property type="entry name" value="CYCLIC DI-GMP PHOSPHODIESTERASE PDEF"/>
    <property type="match status" value="1"/>
</dbReference>
<dbReference type="CDD" id="cd01949">
    <property type="entry name" value="GGDEF"/>
    <property type="match status" value="1"/>
</dbReference>
<dbReference type="PROSITE" id="PS50883">
    <property type="entry name" value="EAL"/>
    <property type="match status" value="1"/>
</dbReference>
<reference evidence="4" key="2">
    <citation type="submission" date="2021-04" db="EMBL/GenBank/DDBJ databases">
        <authorList>
            <person name="Gilroy R."/>
        </authorList>
    </citation>
    <scope>NUCLEOTIDE SEQUENCE</scope>
    <source>
        <strain evidence="4">CHK185-5351</strain>
    </source>
</reference>
<gene>
    <name evidence="4" type="ORF">H9705_01580</name>
</gene>
<dbReference type="PANTHER" id="PTHR33121:SF71">
    <property type="entry name" value="OXYGEN SENSOR PROTEIN DOSP"/>
    <property type="match status" value="1"/>
</dbReference>
<keyword evidence="1" id="KW-0812">Transmembrane</keyword>
<proteinExistence type="predicted"/>
<dbReference type="Gene3D" id="3.30.70.270">
    <property type="match status" value="1"/>
</dbReference>
<dbReference type="InterPro" id="IPR035919">
    <property type="entry name" value="EAL_sf"/>
</dbReference>
<dbReference type="SUPFAM" id="SSF55073">
    <property type="entry name" value="Nucleotide cyclase"/>
    <property type="match status" value="1"/>
</dbReference>
<keyword evidence="1" id="KW-0472">Membrane</keyword>
<dbReference type="EMBL" id="DWWU01000008">
    <property type="protein sequence ID" value="HJC14506.1"/>
    <property type="molecule type" value="Genomic_DNA"/>
</dbReference>
<evidence type="ECO:0000259" key="2">
    <source>
        <dbReference type="PROSITE" id="PS50883"/>
    </source>
</evidence>
<accession>A0A9D2NAH1</accession>
<feature type="transmembrane region" description="Helical" evidence="1">
    <location>
        <begin position="281"/>
        <end position="307"/>
    </location>
</feature>
<dbReference type="Pfam" id="PF00563">
    <property type="entry name" value="EAL"/>
    <property type="match status" value="1"/>
</dbReference>
<evidence type="ECO:0000313" key="5">
    <source>
        <dbReference type="Proteomes" id="UP000823849"/>
    </source>
</evidence>
<dbReference type="PROSITE" id="PS50887">
    <property type="entry name" value="GGDEF"/>
    <property type="match status" value="1"/>
</dbReference>
<dbReference type="Pfam" id="PF00990">
    <property type="entry name" value="GGDEF"/>
    <property type="match status" value="1"/>
</dbReference>
<evidence type="ECO:0000256" key="1">
    <source>
        <dbReference type="SAM" id="Phobius"/>
    </source>
</evidence>
<sequence>MHQENFRKKIVKYTIVLTLISAVIIASSVIVVVAVRTAEERSYTAYVDSLVSEYRLRFEEQMASDLETLHLLEALMEKGLLSEETIVSDQVRNLSDSFSFVKVGYYDIHAEEYEVHLPDSDRAYEFANRPAEAREAIRSAWEGETAVSQVYEENGIQTITYAVPVYEDGGICGALTAIRELDVFCDIINSSTTTGDSIHIFWIGEDGSVIAASEGKADPEDGSDLILLSESAGRTESSQEGISRQTVRWKGASYTLYCASVGDNGWSLIYIDNGKEIHSPIYSMIILVAGAFAILFLACITVIIYTYKNTKKDNRRIRSLAEQDQLTGIENLSKFQQETDMLLAENPEYCMAVINFRHFQYINDIFGMDQADELLVETAALLKRVLRENERCCREKTDQFYLLLAETDEERIRRRLEKILEQISGLAAIFHKNYTITLYCGVALEKQCANREEQRKRLLADSEFALKMLKNGHGNEIAFYDQKMHEEKQMSVMIESSRQEALENGEFHLYLQAKKDLRTGRISGAEALVRWIRKDGTMIYPDRFIPVFEKDGFCAQLDLHMVELVCEMQRTWLDMGMEIFPISVNQSKLLFYQEDYIDRLCEITDRCGIPRKYLVLEILEGLAAENLEELNRTIFRLKEQGFQISMDDFGSGYSSLNILSGLEIDEVKLDREFLLSMGTSREEKQKAMMRNVVQIARDLGIRTVAEGVETETDEKFLREIDCSYGQGYYYSRPMPAEEFGKKFLHQMV</sequence>
<comment type="caution">
    <text evidence="4">The sequence shown here is derived from an EMBL/GenBank/DDBJ whole genome shotgun (WGS) entry which is preliminary data.</text>
</comment>
<dbReference type="InterPro" id="IPR050706">
    <property type="entry name" value="Cyclic-di-GMP_PDE-like"/>
</dbReference>
<organism evidence="4 5">
    <name type="scientific">Candidatus Fusicatenibacter intestinigallinarum</name>
    <dbReference type="NCBI Taxonomy" id="2838598"/>
    <lineage>
        <taxon>Bacteria</taxon>
        <taxon>Bacillati</taxon>
        <taxon>Bacillota</taxon>
        <taxon>Clostridia</taxon>
        <taxon>Lachnospirales</taxon>
        <taxon>Lachnospiraceae</taxon>
        <taxon>Fusicatenibacter</taxon>
    </lineage>
</organism>
<dbReference type="SMART" id="SM00052">
    <property type="entry name" value="EAL"/>
    <property type="match status" value="1"/>
</dbReference>
<dbReference type="InterPro" id="IPR000160">
    <property type="entry name" value="GGDEF_dom"/>
</dbReference>
<protein>
    <submittedName>
        <fullName evidence="4">EAL domain-containing protein</fullName>
    </submittedName>
</protein>
<reference evidence="4" key="1">
    <citation type="journal article" date="2021" name="PeerJ">
        <title>Extensive microbial diversity within the chicken gut microbiome revealed by metagenomics and culture.</title>
        <authorList>
            <person name="Gilroy R."/>
            <person name="Ravi A."/>
            <person name="Getino M."/>
            <person name="Pursley I."/>
            <person name="Horton D.L."/>
            <person name="Alikhan N.F."/>
            <person name="Baker D."/>
            <person name="Gharbi K."/>
            <person name="Hall N."/>
            <person name="Watson M."/>
            <person name="Adriaenssens E.M."/>
            <person name="Foster-Nyarko E."/>
            <person name="Jarju S."/>
            <person name="Secka A."/>
            <person name="Antonio M."/>
            <person name="Oren A."/>
            <person name="Chaudhuri R.R."/>
            <person name="La Ragione R."/>
            <person name="Hildebrand F."/>
            <person name="Pallen M.J."/>
        </authorList>
    </citation>
    <scope>NUCLEOTIDE SEQUENCE</scope>
    <source>
        <strain evidence="4">CHK185-5351</strain>
    </source>
</reference>
<name>A0A9D2NAH1_9FIRM</name>
<dbReference type="InterPro" id="IPR001633">
    <property type="entry name" value="EAL_dom"/>
</dbReference>
<dbReference type="GO" id="GO:0071111">
    <property type="term" value="F:cyclic-guanylate-specific phosphodiesterase activity"/>
    <property type="evidence" value="ECO:0007669"/>
    <property type="project" value="InterPro"/>
</dbReference>
<dbReference type="Gene3D" id="3.30.450.20">
    <property type="entry name" value="PAS domain"/>
    <property type="match status" value="2"/>
</dbReference>
<dbReference type="Gene3D" id="3.20.20.450">
    <property type="entry name" value="EAL domain"/>
    <property type="match status" value="1"/>
</dbReference>
<keyword evidence="1" id="KW-1133">Transmembrane helix</keyword>
<dbReference type="Proteomes" id="UP000823849">
    <property type="component" value="Unassembled WGS sequence"/>
</dbReference>
<evidence type="ECO:0000259" key="3">
    <source>
        <dbReference type="PROSITE" id="PS50887"/>
    </source>
</evidence>
<dbReference type="CDD" id="cd01948">
    <property type="entry name" value="EAL"/>
    <property type="match status" value="1"/>
</dbReference>
<feature type="domain" description="EAL" evidence="2">
    <location>
        <begin position="491"/>
        <end position="747"/>
    </location>
</feature>
<dbReference type="InterPro" id="IPR029787">
    <property type="entry name" value="Nucleotide_cyclase"/>
</dbReference>
<dbReference type="AlphaFoldDB" id="A0A9D2NAH1"/>
<dbReference type="InterPro" id="IPR043128">
    <property type="entry name" value="Rev_trsase/Diguanyl_cyclase"/>
</dbReference>
<feature type="transmembrane region" description="Helical" evidence="1">
    <location>
        <begin position="12"/>
        <end position="35"/>
    </location>
</feature>
<dbReference type="NCBIfam" id="TIGR00254">
    <property type="entry name" value="GGDEF"/>
    <property type="match status" value="1"/>
</dbReference>
<dbReference type="SMART" id="SM00267">
    <property type="entry name" value="GGDEF"/>
    <property type="match status" value="1"/>
</dbReference>
<dbReference type="SUPFAM" id="SSF141868">
    <property type="entry name" value="EAL domain-like"/>
    <property type="match status" value="1"/>
</dbReference>